<dbReference type="Proteomes" id="UP001054846">
    <property type="component" value="Chromosome"/>
</dbReference>
<reference evidence="1 2" key="1">
    <citation type="journal article" date="2021" name="Genome Biol. Evol.">
        <title>Complete Genome Sequencing of a Novel Gloeobacter Species from a Waterfall Cave in Mexico.</title>
        <authorList>
            <person name="Saw J.H."/>
            <person name="Cardona T."/>
            <person name="Montejano G."/>
        </authorList>
    </citation>
    <scope>NUCLEOTIDE SEQUENCE [LARGE SCALE GENOMIC DNA]</scope>
    <source>
        <strain evidence="1">MG652769</strain>
    </source>
</reference>
<dbReference type="CDD" id="cd07506">
    <property type="entry name" value="HAD_like"/>
    <property type="match status" value="1"/>
</dbReference>
<dbReference type="InterPro" id="IPR036412">
    <property type="entry name" value="HAD-like_sf"/>
</dbReference>
<dbReference type="RefSeq" id="WP_230841297.1">
    <property type="nucleotide sequence ID" value="NZ_CP063845.1"/>
</dbReference>
<name>A0ABY3PKY2_9CYAN</name>
<proteinExistence type="predicted"/>
<dbReference type="InterPro" id="IPR041492">
    <property type="entry name" value="HAD_2"/>
</dbReference>
<dbReference type="PANTHER" id="PTHR43885:SF1">
    <property type="entry name" value="SUPERFAMILY HYDROLASE, PUTATIVE (AFU_ORTHOLOGUE AFUA_4G13290)-RELATED"/>
    <property type="match status" value="1"/>
</dbReference>
<keyword evidence="1" id="KW-0378">Hydrolase</keyword>
<dbReference type="GO" id="GO:0016787">
    <property type="term" value="F:hydrolase activity"/>
    <property type="evidence" value="ECO:0007669"/>
    <property type="project" value="UniProtKB-KW"/>
</dbReference>
<dbReference type="InterPro" id="IPR023214">
    <property type="entry name" value="HAD_sf"/>
</dbReference>
<gene>
    <name evidence="1" type="ORF">ISF26_21190</name>
</gene>
<evidence type="ECO:0000313" key="2">
    <source>
        <dbReference type="Proteomes" id="UP001054846"/>
    </source>
</evidence>
<sequence>MERLVLFDIDGTILNVHGVGSRALLAAMEAVFERQIDPTGYSMSGKTDTQIVVELLERTGGWPGEVAPVLPRVWNNYLERFTPALAACHPHVYAGIVPLLAALGAHDGVVIGLLTGNVEPAAWLKLRRVNLAGPFRLGAFGDAAPERCLLPEIAVENAHKLTGRHFRGKQVVIIGDTPNDITCGRHLGVKSIAVATGRFDRAQLAPHCPEHLFLDLSDTERVLEAILA</sequence>
<organism evidence="1 2">
    <name type="scientific">Gloeobacter morelensis MG652769</name>
    <dbReference type="NCBI Taxonomy" id="2781736"/>
    <lineage>
        <taxon>Bacteria</taxon>
        <taxon>Bacillati</taxon>
        <taxon>Cyanobacteriota</taxon>
        <taxon>Cyanophyceae</taxon>
        <taxon>Gloeobacterales</taxon>
        <taxon>Gloeobacteraceae</taxon>
        <taxon>Gloeobacter</taxon>
        <taxon>Gloeobacter morelensis</taxon>
    </lineage>
</organism>
<protein>
    <submittedName>
        <fullName evidence="1">HAD family hydrolase</fullName>
    </submittedName>
</protein>
<dbReference type="Gene3D" id="1.10.150.240">
    <property type="entry name" value="Putative phosphatase, domain 2"/>
    <property type="match status" value="1"/>
</dbReference>
<dbReference type="PROSITE" id="PS01228">
    <property type="entry name" value="COF_1"/>
    <property type="match status" value="1"/>
</dbReference>
<dbReference type="EMBL" id="CP063845">
    <property type="protein sequence ID" value="UFP94239.1"/>
    <property type="molecule type" value="Genomic_DNA"/>
</dbReference>
<evidence type="ECO:0000313" key="1">
    <source>
        <dbReference type="EMBL" id="UFP94239.1"/>
    </source>
</evidence>
<dbReference type="Gene3D" id="3.40.50.1000">
    <property type="entry name" value="HAD superfamily/HAD-like"/>
    <property type="match status" value="1"/>
</dbReference>
<keyword evidence="2" id="KW-1185">Reference proteome</keyword>
<dbReference type="Pfam" id="PF13419">
    <property type="entry name" value="HAD_2"/>
    <property type="match status" value="1"/>
</dbReference>
<dbReference type="SUPFAM" id="SSF56784">
    <property type="entry name" value="HAD-like"/>
    <property type="match status" value="1"/>
</dbReference>
<accession>A0ABY3PKY2</accession>
<dbReference type="InterPro" id="IPR023198">
    <property type="entry name" value="PGP-like_dom2"/>
</dbReference>
<dbReference type="PANTHER" id="PTHR43885">
    <property type="entry name" value="HALOACID DEHALOGENASE-LIKE HYDROLASE"/>
    <property type="match status" value="1"/>
</dbReference>